<gene>
    <name evidence="1" type="primary">tnpB</name>
    <name evidence="1" type="ORF">ACFOZ8_20795</name>
</gene>
<accession>A0ABV8K7T5</accession>
<dbReference type="Proteomes" id="UP001595715">
    <property type="component" value="Unassembled WGS sequence"/>
</dbReference>
<comment type="caution">
    <text evidence="1">The sequence shown here is derived from an EMBL/GenBank/DDBJ whole genome shotgun (WGS) entry which is preliminary data.</text>
</comment>
<sequence length="166" mass="18941">MLSLSSAHRVYLACGATKPRKSIDGLDALVQTSFGLDPFPPCLFVFCNRQRNKLKILCWEHNGFWVFYRRIERGTFQWPSSNETTLSISSRCEKIHPDQLELNLFNEAVTLAPAVNEETPFESVTYIRKKPGGHEAKLDPFPVETIHNDCSFPSRTVRAVVVHFTK</sequence>
<dbReference type="Pfam" id="PF05717">
    <property type="entry name" value="TnpB_IS66"/>
    <property type="match status" value="1"/>
</dbReference>
<evidence type="ECO:0000313" key="1">
    <source>
        <dbReference type="EMBL" id="MFC4102075.1"/>
    </source>
</evidence>
<dbReference type="RefSeq" id="WP_377720703.1">
    <property type="nucleotide sequence ID" value="NZ_JBHSAM010000031.1"/>
</dbReference>
<dbReference type="InterPro" id="IPR008878">
    <property type="entry name" value="Transposase_IS66_Orf2"/>
</dbReference>
<organism evidence="1 2">
    <name type="scientific">Paenibacillus xanthanilyticus</name>
    <dbReference type="NCBI Taxonomy" id="1783531"/>
    <lineage>
        <taxon>Bacteria</taxon>
        <taxon>Bacillati</taxon>
        <taxon>Bacillota</taxon>
        <taxon>Bacilli</taxon>
        <taxon>Bacillales</taxon>
        <taxon>Paenibacillaceae</taxon>
        <taxon>Paenibacillus</taxon>
    </lineage>
</organism>
<dbReference type="EMBL" id="JBHSAM010000031">
    <property type="protein sequence ID" value="MFC4102075.1"/>
    <property type="molecule type" value="Genomic_DNA"/>
</dbReference>
<dbReference type="PANTHER" id="PTHR36455:SF1">
    <property type="entry name" value="BLR8292 PROTEIN"/>
    <property type="match status" value="1"/>
</dbReference>
<name>A0ABV8K7T5_9BACL</name>
<reference evidence="2" key="1">
    <citation type="journal article" date="2019" name="Int. J. Syst. Evol. Microbiol.">
        <title>The Global Catalogue of Microorganisms (GCM) 10K type strain sequencing project: providing services to taxonomists for standard genome sequencing and annotation.</title>
        <authorList>
            <consortium name="The Broad Institute Genomics Platform"/>
            <consortium name="The Broad Institute Genome Sequencing Center for Infectious Disease"/>
            <person name="Wu L."/>
            <person name="Ma J."/>
        </authorList>
    </citation>
    <scope>NUCLEOTIDE SEQUENCE [LARGE SCALE GENOMIC DNA]</scope>
    <source>
        <strain evidence="2">IBRC-M 10987</strain>
    </source>
</reference>
<proteinExistence type="predicted"/>
<protein>
    <submittedName>
        <fullName evidence="1">IS66 family insertion sequence element accessory protein TnpB</fullName>
    </submittedName>
</protein>
<keyword evidence="2" id="KW-1185">Reference proteome</keyword>
<dbReference type="NCBIfam" id="NF033819">
    <property type="entry name" value="IS66_TnpB"/>
    <property type="match status" value="1"/>
</dbReference>
<dbReference type="PANTHER" id="PTHR36455">
    <property type="match status" value="1"/>
</dbReference>
<evidence type="ECO:0000313" key="2">
    <source>
        <dbReference type="Proteomes" id="UP001595715"/>
    </source>
</evidence>